<evidence type="ECO:0000256" key="1">
    <source>
        <dbReference type="SAM" id="MobiDB-lite"/>
    </source>
</evidence>
<dbReference type="NCBIfam" id="NF009442">
    <property type="entry name" value="PRK12798.1-4"/>
    <property type="match status" value="1"/>
</dbReference>
<organism evidence="2 3">
    <name type="scientific">Allorhizobium taibaishanense</name>
    <dbReference type="NCBI Taxonomy" id="887144"/>
    <lineage>
        <taxon>Bacteria</taxon>
        <taxon>Pseudomonadati</taxon>
        <taxon>Pseudomonadota</taxon>
        <taxon>Alphaproteobacteria</taxon>
        <taxon>Hyphomicrobiales</taxon>
        <taxon>Rhizobiaceae</taxon>
        <taxon>Rhizobium/Agrobacterium group</taxon>
        <taxon>Allorhizobium</taxon>
    </lineage>
</organism>
<proteinExistence type="predicted"/>
<keyword evidence="3" id="KW-1185">Reference proteome</keyword>
<accession>A0A1Q9ABL2</accession>
<gene>
    <name evidence="2" type="ORF">BJF91_02970</name>
</gene>
<dbReference type="AlphaFoldDB" id="A0A1Q9ABL2"/>
<sequence>MIAVRSLALRSGRRKSALRATVVVDMLLTLAVGGLLAATIDVSARKAFAAGAAAPAEKPSVAPAPAVTPAPSADQSTDPANALAAGQGDNLPPYMMLRSLQFVQDSVVRGDHSAADMQRFLLTRIDKRLRTALPADYEDPRNVDAALIYAMSGGNPATLEYLVARDINGHFDNRISDMLRKYLSGKGVLMANSIGDMVPLYKNGRIGPYIALVAGNVTVVKDPAAAMKFYDIARLLAPGTIVEEAALRRSVQIAMDTNQNARAMSYANRYARRFLHSPYASQFADLLVQLIVDHFNELEQDDVTATLETMEPDRRREVYLRIARRATINGNQSLARLAAGEAQRLAGLPDNNDPKALLYGGAALIPTTDVKAALNTISQLPQDQLSPSDQALLDAARAVAKEVLTLPTGPANGLGSATDGLAPGPMGAADAVPAAASTSQAADQQQDPGGAAPTAKAPPAGTTRAKAGIGAGGAAPVDRATADPQPQPDPAFQTFISGNRSKLAEIDKMLKGEGVKK</sequence>
<feature type="compositionally biased region" description="Low complexity" evidence="1">
    <location>
        <begin position="59"/>
        <end position="73"/>
    </location>
</feature>
<reference evidence="2 3" key="1">
    <citation type="submission" date="2016-09" db="EMBL/GenBank/DDBJ databases">
        <title>Rhizobium oryziradicis sp. nov., isolated from the root of rice.</title>
        <authorList>
            <person name="Zhao J."/>
            <person name="Zhang X."/>
        </authorList>
    </citation>
    <scope>NUCLEOTIDE SEQUENCE [LARGE SCALE GENOMIC DNA]</scope>
    <source>
        <strain evidence="2 3">14971</strain>
    </source>
</reference>
<evidence type="ECO:0000313" key="2">
    <source>
        <dbReference type="EMBL" id="OLP52212.1"/>
    </source>
</evidence>
<evidence type="ECO:0000313" key="3">
    <source>
        <dbReference type="Proteomes" id="UP000185598"/>
    </source>
</evidence>
<dbReference type="OrthoDB" id="9812933at2"/>
<dbReference type="Proteomes" id="UP000185598">
    <property type="component" value="Unassembled WGS sequence"/>
</dbReference>
<feature type="region of interest" description="Disordered" evidence="1">
    <location>
        <begin position="407"/>
        <end position="499"/>
    </location>
</feature>
<comment type="caution">
    <text evidence="2">The sequence shown here is derived from an EMBL/GenBank/DDBJ whole genome shotgun (WGS) entry which is preliminary data.</text>
</comment>
<dbReference type="RefSeq" id="WP_075612741.1">
    <property type="nucleotide sequence ID" value="NZ_JACIED010000007.1"/>
</dbReference>
<dbReference type="STRING" id="887144.BJF91_02970"/>
<name>A0A1Q9ABL2_9HYPH</name>
<feature type="compositionally biased region" description="Low complexity" evidence="1">
    <location>
        <begin position="422"/>
        <end position="468"/>
    </location>
</feature>
<dbReference type="EMBL" id="MKIN01000016">
    <property type="protein sequence ID" value="OLP52212.1"/>
    <property type="molecule type" value="Genomic_DNA"/>
</dbReference>
<protein>
    <submittedName>
        <fullName evidence="2">Chemotaxis protein</fullName>
    </submittedName>
</protein>
<feature type="region of interest" description="Disordered" evidence="1">
    <location>
        <begin position="59"/>
        <end position="85"/>
    </location>
</feature>